<dbReference type="AlphaFoldDB" id="A0A3L8E3N2"/>
<feature type="domain" description="C-type lectin" evidence="2">
    <location>
        <begin position="61"/>
        <end position="208"/>
    </location>
</feature>
<dbReference type="InterPro" id="IPR001304">
    <property type="entry name" value="C-type_lectin-like"/>
</dbReference>
<dbReference type="OrthoDB" id="6356110at2759"/>
<name>A0A3L8E3N2_OOCBI</name>
<dbReference type="SMART" id="SM00327">
    <property type="entry name" value="VWA"/>
    <property type="match status" value="1"/>
</dbReference>
<dbReference type="Pfam" id="PF00059">
    <property type="entry name" value="Lectin_C"/>
    <property type="match status" value="3"/>
</dbReference>
<evidence type="ECO:0000256" key="1">
    <source>
        <dbReference type="SAM" id="SignalP"/>
    </source>
</evidence>
<sequence length="827" mass="92984">MISRALCFICILEIATTFRIGTPSNRIVDHFTYTPRSGNDMENENEDAQWEFLVIGGRVPWNEALAICPIYGHLNPLSVLEQAEMGYDDPPDSLKRETETDTESTLAVLDNDTMDWLARMVSESNYRYDGLWVGGQRKDSASNWTWINRGKKGDTLISESLLIRDRPAWYSANDHRSEKNCLAFDRSGHGTPALVAENCRHRKPFVCMRTGKKKSKGNITEGSSVLVDGQRYTLYKIVDDEDEKTLRAEGVRKVNGGGVTWKEARLQCKKRGKHLAMVFTNEAATVIANAMLRSRPSMESVWLDGRSADGTDWTWVSSGFTLPSMKSNVTSYPPWSEGHPISLPGNDDLYQRGRCLILDRHLCAEYTTPVFLDLDCERKRPFVCQDAIPERNMMDSNERDILLNDKRLILSLSKMTWDEGEAYCQGRSGHVASILDAKTLSTVLEKMTELALEHIWIGGRTIMTKDGWKWVDENGEVLSKNGIGSGSSWCLDKDNGSWPLPDRESCLNLDREGYNTPLFYGLPCNATSQYVLCNLSTKKNSSQLRSAFTGTTEIKTNESISQTQDQNLRKNVTLDIQQQATNLAERIRKLAKDEQSGLLFVMDDSLSVLNAWFAEEMKLAATIIRRYFPLSRNHPMGMITFSQKSKVVLALNQTDTCNVLGTLSQEMLANRATRVKEDLDGVAGKTTNLINAALMSVDTVRASNMQRVIVVFVTDGEHVTEDKDKKNLRTAVESLQNLRNGGHEAFAIVISQGQKHADYNVIEELFSTSLKGEQNLYFVENYEGLAEMNSALNSTELKEDYAAQCGVIKWNVPKDDELLAHLLQSKK</sequence>
<dbReference type="Proteomes" id="UP000279307">
    <property type="component" value="Chromosome 1"/>
</dbReference>
<feature type="domain" description="C-type lectin" evidence="2">
    <location>
        <begin position="260"/>
        <end position="385"/>
    </location>
</feature>
<protein>
    <recommendedName>
        <fullName evidence="5">C-type lectin domain-containing protein</fullName>
    </recommendedName>
</protein>
<keyword evidence="1" id="KW-0732">Signal</keyword>
<dbReference type="SUPFAM" id="SSF53300">
    <property type="entry name" value="vWA-like"/>
    <property type="match status" value="1"/>
</dbReference>
<dbReference type="PROSITE" id="PS50041">
    <property type="entry name" value="C_TYPE_LECTIN_2"/>
    <property type="match status" value="3"/>
</dbReference>
<dbReference type="InterPro" id="IPR002035">
    <property type="entry name" value="VWF_A"/>
</dbReference>
<comment type="caution">
    <text evidence="4">The sequence shown here is derived from an EMBL/GenBank/DDBJ whole genome shotgun (WGS) entry which is preliminary data.</text>
</comment>
<dbReference type="CDD" id="cd00037">
    <property type="entry name" value="CLECT"/>
    <property type="match status" value="3"/>
</dbReference>
<dbReference type="Pfam" id="PF00092">
    <property type="entry name" value="VWA"/>
    <property type="match status" value="1"/>
</dbReference>
<feature type="chain" id="PRO_5018186911" description="C-type lectin domain-containing protein" evidence="1">
    <location>
        <begin position="18"/>
        <end position="827"/>
    </location>
</feature>
<dbReference type="PANTHER" id="PTHR45784">
    <property type="entry name" value="C-TYPE LECTIN DOMAIN FAMILY 20 MEMBER A-RELATED"/>
    <property type="match status" value="1"/>
</dbReference>
<evidence type="ECO:0000259" key="2">
    <source>
        <dbReference type="PROSITE" id="PS50041"/>
    </source>
</evidence>
<gene>
    <name evidence="4" type="ORF">DMN91_001098</name>
</gene>
<dbReference type="SMART" id="SM00034">
    <property type="entry name" value="CLECT"/>
    <property type="match status" value="3"/>
</dbReference>
<dbReference type="InterPro" id="IPR016187">
    <property type="entry name" value="CTDL_fold"/>
</dbReference>
<feature type="domain" description="C-type lectin" evidence="2">
    <location>
        <begin position="403"/>
        <end position="531"/>
    </location>
</feature>
<dbReference type="Gene3D" id="3.40.50.410">
    <property type="entry name" value="von Willebrand factor, type A domain"/>
    <property type="match status" value="1"/>
</dbReference>
<organism evidence="4">
    <name type="scientific">Ooceraea biroi</name>
    <name type="common">Clonal raider ant</name>
    <name type="synonym">Cerapachys biroi</name>
    <dbReference type="NCBI Taxonomy" id="2015173"/>
    <lineage>
        <taxon>Eukaryota</taxon>
        <taxon>Metazoa</taxon>
        <taxon>Ecdysozoa</taxon>
        <taxon>Arthropoda</taxon>
        <taxon>Hexapoda</taxon>
        <taxon>Insecta</taxon>
        <taxon>Pterygota</taxon>
        <taxon>Neoptera</taxon>
        <taxon>Endopterygota</taxon>
        <taxon>Hymenoptera</taxon>
        <taxon>Apocrita</taxon>
        <taxon>Aculeata</taxon>
        <taxon>Formicoidea</taxon>
        <taxon>Formicidae</taxon>
        <taxon>Dorylinae</taxon>
        <taxon>Ooceraea</taxon>
    </lineage>
</organism>
<dbReference type="InterPro" id="IPR016186">
    <property type="entry name" value="C-type_lectin-like/link_sf"/>
</dbReference>
<evidence type="ECO:0000259" key="3">
    <source>
        <dbReference type="PROSITE" id="PS50234"/>
    </source>
</evidence>
<reference evidence="4" key="1">
    <citation type="journal article" date="2018" name="Genome Res.">
        <title>The genomic architecture and molecular evolution of ant odorant receptors.</title>
        <authorList>
            <person name="McKenzie S.K."/>
            <person name="Kronauer D.J.C."/>
        </authorList>
    </citation>
    <scope>NUCLEOTIDE SEQUENCE [LARGE SCALE GENOMIC DNA]</scope>
    <source>
        <strain evidence="4">Clonal line C1</strain>
    </source>
</reference>
<dbReference type="PROSITE" id="PS50234">
    <property type="entry name" value="VWFA"/>
    <property type="match status" value="1"/>
</dbReference>
<proteinExistence type="predicted"/>
<feature type="domain" description="VWFA" evidence="3">
    <location>
        <begin position="597"/>
        <end position="792"/>
    </location>
</feature>
<feature type="signal peptide" evidence="1">
    <location>
        <begin position="1"/>
        <end position="17"/>
    </location>
</feature>
<evidence type="ECO:0000313" key="4">
    <source>
        <dbReference type="EMBL" id="RLU27297.1"/>
    </source>
</evidence>
<dbReference type="InterPro" id="IPR036465">
    <property type="entry name" value="vWFA_dom_sf"/>
</dbReference>
<dbReference type="EMBL" id="QOIP01000001">
    <property type="protein sequence ID" value="RLU27297.1"/>
    <property type="molecule type" value="Genomic_DNA"/>
</dbReference>
<dbReference type="SUPFAM" id="SSF56436">
    <property type="entry name" value="C-type lectin-like"/>
    <property type="match status" value="3"/>
</dbReference>
<dbReference type="Gene3D" id="3.10.100.10">
    <property type="entry name" value="Mannose-Binding Protein A, subunit A"/>
    <property type="match status" value="3"/>
</dbReference>
<dbReference type="PANTHER" id="PTHR45784:SF3">
    <property type="entry name" value="C-TYPE LECTIN DOMAIN FAMILY 4 MEMBER K-LIKE-RELATED"/>
    <property type="match status" value="1"/>
</dbReference>
<accession>A0A3L8E3N2</accession>
<dbReference type="GO" id="GO:0032991">
    <property type="term" value="C:protein-containing complex"/>
    <property type="evidence" value="ECO:0007669"/>
    <property type="project" value="UniProtKB-ARBA"/>
</dbReference>
<evidence type="ECO:0008006" key="5">
    <source>
        <dbReference type="Google" id="ProtNLM"/>
    </source>
</evidence>
<reference evidence="4" key="2">
    <citation type="submission" date="2018-07" db="EMBL/GenBank/DDBJ databases">
        <authorList>
            <person name="Mckenzie S.K."/>
            <person name="Kronauer D.J.C."/>
        </authorList>
    </citation>
    <scope>NUCLEOTIDE SEQUENCE</scope>
    <source>
        <strain evidence="4">Clonal line C1</strain>
    </source>
</reference>